<gene>
    <name evidence="1" type="ordered locus">Mahau_1950</name>
</gene>
<accession>F4A1S6</accession>
<dbReference type="AlphaFoldDB" id="F4A1S6"/>
<dbReference type="KEGG" id="mas:Mahau_1950"/>
<proteinExistence type="predicted"/>
<dbReference type="EMBL" id="CP002360">
    <property type="protein sequence ID" value="AEE97126.1"/>
    <property type="molecule type" value="Genomic_DNA"/>
</dbReference>
<reference evidence="2" key="1">
    <citation type="submission" date="2010-11" db="EMBL/GenBank/DDBJ databases">
        <title>The complete genome of Mahella australiensis DSM 15567.</title>
        <authorList>
            <consortium name="US DOE Joint Genome Institute (JGI-PGF)"/>
            <person name="Lucas S."/>
            <person name="Copeland A."/>
            <person name="Lapidus A."/>
            <person name="Bruce D."/>
            <person name="Goodwin L."/>
            <person name="Pitluck S."/>
            <person name="Kyrpides N."/>
            <person name="Mavromatis K."/>
            <person name="Pagani I."/>
            <person name="Ivanova N."/>
            <person name="Teshima H."/>
            <person name="Brettin T."/>
            <person name="Detter J.C."/>
            <person name="Han C."/>
            <person name="Tapia R."/>
            <person name="Land M."/>
            <person name="Hauser L."/>
            <person name="Markowitz V."/>
            <person name="Cheng J.-F."/>
            <person name="Hugenholtz P."/>
            <person name="Woyke T."/>
            <person name="Wu D."/>
            <person name="Spring S."/>
            <person name="Pukall R."/>
            <person name="Steenblock K."/>
            <person name="Schneider S."/>
            <person name="Klenk H.-P."/>
            <person name="Eisen J.A."/>
        </authorList>
    </citation>
    <scope>NUCLEOTIDE SEQUENCE [LARGE SCALE GENOMIC DNA]</scope>
    <source>
        <strain evidence="2">DSM 15567 / CIP 107919 / 50-1 BON</strain>
    </source>
</reference>
<dbReference type="STRING" id="697281.Mahau_1950"/>
<keyword evidence="2" id="KW-1185">Reference proteome</keyword>
<dbReference type="Proteomes" id="UP000008457">
    <property type="component" value="Chromosome"/>
</dbReference>
<name>F4A1S6_MAHA5</name>
<reference evidence="1 2" key="2">
    <citation type="journal article" date="2011" name="Stand. Genomic Sci.">
        <title>Complete genome sequence of Mahella australiensis type strain (50-1 BON).</title>
        <authorList>
            <person name="Sikorski J."/>
            <person name="Teshima H."/>
            <person name="Nolan M."/>
            <person name="Lucas S."/>
            <person name="Hammon N."/>
            <person name="Deshpande S."/>
            <person name="Cheng J.F."/>
            <person name="Pitluck S."/>
            <person name="Liolios K."/>
            <person name="Pagani I."/>
            <person name="Ivanova N."/>
            <person name="Huntemann M."/>
            <person name="Mavromatis K."/>
            <person name="Ovchinikova G."/>
            <person name="Pati A."/>
            <person name="Tapia R."/>
            <person name="Han C."/>
            <person name="Goodwin L."/>
            <person name="Chen A."/>
            <person name="Palaniappan K."/>
            <person name="Land M."/>
            <person name="Hauser L."/>
            <person name="Ngatchou-Djao O.D."/>
            <person name="Rohde M."/>
            <person name="Pukall R."/>
            <person name="Spring S."/>
            <person name="Abt B."/>
            <person name="Goker M."/>
            <person name="Detter J.C."/>
            <person name="Woyke T."/>
            <person name="Bristow J."/>
            <person name="Markowitz V."/>
            <person name="Hugenholtz P."/>
            <person name="Eisen J.A."/>
            <person name="Kyrpides N.C."/>
            <person name="Klenk H.P."/>
            <person name="Lapidus A."/>
        </authorList>
    </citation>
    <scope>NUCLEOTIDE SEQUENCE [LARGE SCALE GENOMIC DNA]</scope>
    <source>
        <strain evidence="2">DSM 15567 / CIP 107919 / 50-1 BON</strain>
    </source>
</reference>
<evidence type="ECO:0000313" key="1">
    <source>
        <dbReference type="EMBL" id="AEE97126.1"/>
    </source>
</evidence>
<sequence length="73" mass="8224">MNIDRGMKRLKTSLPEEMISARLISIFQKVIAGWYAAPVKRGNIFILCDDEGYVIKLFAKNISLHKLAMGGKI</sequence>
<dbReference type="HOGENOM" id="CLU_2700381_0_0_9"/>
<protein>
    <submittedName>
        <fullName evidence="1">Uncharacterized protein</fullName>
    </submittedName>
</protein>
<organism evidence="1 2">
    <name type="scientific">Mahella australiensis (strain DSM 15567 / CIP 107919 / 50-1 BON)</name>
    <dbReference type="NCBI Taxonomy" id="697281"/>
    <lineage>
        <taxon>Bacteria</taxon>
        <taxon>Bacillati</taxon>
        <taxon>Bacillota</taxon>
        <taxon>Clostridia</taxon>
        <taxon>Thermoanaerobacterales</taxon>
        <taxon>Thermoanaerobacterales Family IV. Incertae Sedis</taxon>
        <taxon>Mahella</taxon>
    </lineage>
</organism>
<evidence type="ECO:0000313" key="2">
    <source>
        <dbReference type="Proteomes" id="UP000008457"/>
    </source>
</evidence>